<keyword evidence="2" id="KW-1185">Reference proteome</keyword>
<dbReference type="EMBL" id="JBBPBM010000004">
    <property type="protein sequence ID" value="KAK8589214.1"/>
    <property type="molecule type" value="Genomic_DNA"/>
</dbReference>
<evidence type="ECO:0000313" key="2">
    <source>
        <dbReference type="Proteomes" id="UP001472677"/>
    </source>
</evidence>
<sequence>MIEQRKERRLEHSISYIPIDTSTIAARNVAFRTTAPVTGRRNEGRHNMDRQKMYCGANVDALAGSDPARFPPVQSSPLCFSIDRSGKPQFWAKPVLVSCSEWWLTGRTLYISRGTCIPKHVSRPSIANRFSLRWHSLGSVGEHILVHPIKIVVVYNPAPEDAEAHPFGT</sequence>
<name>A0ABR2FYU5_9ROSI</name>
<accession>A0ABR2FYU5</accession>
<dbReference type="Proteomes" id="UP001472677">
    <property type="component" value="Unassembled WGS sequence"/>
</dbReference>
<comment type="caution">
    <text evidence="1">The sequence shown here is derived from an EMBL/GenBank/DDBJ whole genome shotgun (WGS) entry which is preliminary data.</text>
</comment>
<reference evidence="1 2" key="1">
    <citation type="journal article" date="2024" name="G3 (Bethesda)">
        <title>Genome assembly of Hibiscus sabdariffa L. provides insights into metabolisms of medicinal natural products.</title>
        <authorList>
            <person name="Kim T."/>
        </authorList>
    </citation>
    <scope>NUCLEOTIDE SEQUENCE [LARGE SCALE GENOMIC DNA]</scope>
    <source>
        <strain evidence="1">TK-2024</strain>
        <tissue evidence="1">Old leaves</tissue>
    </source>
</reference>
<evidence type="ECO:0000313" key="1">
    <source>
        <dbReference type="EMBL" id="KAK8589214.1"/>
    </source>
</evidence>
<organism evidence="1 2">
    <name type="scientific">Hibiscus sabdariffa</name>
    <name type="common">roselle</name>
    <dbReference type="NCBI Taxonomy" id="183260"/>
    <lineage>
        <taxon>Eukaryota</taxon>
        <taxon>Viridiplantae</taxon>
        <taxon>Streptophyta</taxon>
        <taxon>Embryophyta</taxon>
        <taxon>Tracheophyta</taxon>
        <taxon>Spermatophyta</taxon>
        <taxon>Magnoliopsida</taxon>
        <taxon>eudicotyledons</taxon>
        <taxon>Gunneridae</taxon>
        <taxon>Pentapetalae</taxon>
        <taxon>rosids</taxon>
        <taxon>malvids</taxon>
        <taxon>Malvales</taxon>
        <taxon>Malvaceae</taxon>
        <taxon>Malvoideae</taxon>
        <taxon>Hibiscus</taxon>
    </lineage>
</organism>
<gene>
    <name evidence="1" type="ORF">V6N12_023617</name>
</gene>
<protein>
    <submittedName>
        <fullName evidence="1">Uncharacterized protein</fullName>
    </submittedName>
</protein>
<proteinExistence type="predicted"/>